<evidence type="ECO:0000256" key="1">
    <source>
        <dbReference type="SAM" id="MobiDB-lite"/>
    </source>
</evidence>
<feature type="region of interest" description="Disordered" evidence="1">
    <location>
        <begin position="1"/>
        <end position="71"/>
    </location>
</feature>
<keyword evidence="3" id="KW-1185">Reference proteome</keyword>
<dbReference type="AlphaFoldDB" id="A0A4Q0A235"/>
<feature type="region of interest" description="Disordered" evidence="1">
    <location>
        <begin position="289"/>
        <end position="312"/>
    </location>
</feature>
<accession>A0A4Q0A235</accession>
<organism evidence="2 3">
    <name type="scientific">Dimargaris cristalligena</name>
    <dbReference type="NCBI Taxonomy" id="215637"/>
    <lineage>
        <taxon>Eukaryota</taxon>
        <taxon>Fungi</taxon>
        <taxon>Fungi incertae sedis</taxon>
        <taxon>Zoopagomycota</taxon>
        <taxon>Kickxellomycotina</taxon>
        <taxon>Dimargaritomycetes</taxon>
        <taxon>Dimargaritales</taxon>
        <taxon>Dimargaritaceae</taxon>
        <taxon>Dimargaris</taxon>
    </lineage>
</organism>
<protein>
    <submittedName>
        <fullName evidence="2">Uncharacterized protein</fullName>
    </submittedName>
</protein>
<reference evidence="3" key="1">
    <citation type="journal article" date="2018" name="Nat. Microbiol.">
        <title>Leveraging single-cell genomics to expand the fungal tree of life.</title>
        <authorList>
            <person name="Ahrendt S.R."/>
            <person name="Quandt C.A."/>
            <person name="Ciobanu D."/>
            <person name="Clum A."/>
            <person name="Salamov A."/>
            <person name="Andreopoulos B."/>
            <person name="Cheng J.F."/>
            <person name="Woyke T."/>
            <person name="Pelin A."/>
            <person name="Henrissat B."/>
            <person name="Reynolds N.K."/>
            <person name="Benny G.L."/>
            <person name="Smith M.E."/>
            <person name="James T.Y."/>
            <person name="Grigoriev I.V."/>
        </authorList>
    </citation>
    <scope>NUCLEOTIDE SEQUENCE [LARGE SCALE GENOMIC DNA]</scope>
    <source>
        <strain evidence="3">RSA 468</strain>
    </source>
</reference>
<proteinExistence type="predicted"/>
<feature type="compositionally biased region" description="Low complexity" evidence="1">
    <location>
        <begin position="53"/>
        <end position="71"/>
    </location>
</feature>
<feature type="compositionally biased region" description="Polar residues" evidence="1">
    <location>
        <begin position="1"/>
        <end position="13"/>
    </location>
</feature>
<gene>
    <name evidence="2" type="ORF">BJ085DRAFT_35011</name>
</gene>
<feature type="compositionally biased region" description="Low complexity" evidence="1">
    <location>
        <begin position="179"/>
        <end position="193"/>
    </location>
</feature>
<name>A0A4Q0A235_9FUNG</name>
<dbReference type="Proteomes" id="UP000268162">
    <property type="component" value="Unassembled WGS sequence"/>
</dbReference>
<evidence type="ECO:0000313" key="3">
    <source>
        <dbReference type="Proteomes" id="UP000268162"/>
    </source>
</evidence>
<feature type="region of interest" description="Disordered" evidence="1">
    <location>
        <begin position="166"/>
        <end position="193"/>
    </location>
</feature>
<dbReference type="EMBL" id="ML002275">
    <property type="protein sequence ID" value="RKP39372.1"/>
    <property type="molecule type" value="Genomic_DNA"/>
</dbReference>
<feature type="compositionally biased region" description="Low complexity" evidence="1">
    <location>
        <begin position="289"/>
        <end position="305"/>
    </location>
</feature>
<feature type="compositionally biased region" description="Basic residues" evidence="1">
    <location>
        <begin position="17"/>
        <end position="38"/>
    </location>
</feature>
<evidence type="ECO:0000313" key="2">
    <source>
        <dbReference type="EMBL" id="RKP39372.1"/>
    </source>
</evidence>
<sequence>MITTFHQGPNQHFSSSHGHHRHYPHHRHVHSHPHSHSHTRLDVGPSVPPIIASPNHSVPPSVPSPYTYPSSSYRLSTPHNIEPVYHHHRRHHHHPTTTTTTTTTTVATTSTTSLGYPNKLVLPSLRSPGSVIELPRPFPDHYIERTAIASPEWPRSTTPASYLNNHLSGPSPPTKRTKLSPTTTTITTTTTTPSSILVPARSRRKVTPLNLTEGISQLHQRLQALEVRFGFLRGHFQLPQLPPKFISLDLTPAAHPSSPAQVGKSPASSLLLLPPLSSTSSVLSGILPPLTQARTPRPTTAPTTTCGSIMSTAGGLDPRPIAAESRPEDLIRNLFELRDTNYRLSWYYIKNKCEVDYLEHQLRNAKSEYWQ</sequence>